<proteinExistence type="inferred from homology"/>
<organism evidence="7 8">
    <name type="scientific">Mesorhabditis belari</name>
    <dbReference type="NCBI Taxonomy" id="2138241"/>
    <lineage>
        <taxon>Eukaryota</taxon>
        <taxon>Metazoa</taxon>
        <taxon>Ecdysozoa</taxon>
        <taxon>Nematoda</taxon>
        <taxon>Chromadorea</taxon>
        <taxon>Rhabditida</taxon>
        <taxon>Rhabditina</taxon>
        <taxon>Rhabditomorpha</taxon>
        <taxon>Rhabditoidea</taxon>
        <taxon>Rhabditidae</taxon>
        <taxon>Mesorhabditinae</taxon>
        <taxon>Mesorhabditis</taxon>
    </lineage>
</organism>
<evidence type="ECO:0000256" key="5">
    <source>
        <dbReference type="RuleBase" id="RU000687"/>
    </source>
</evidence>
<dbReference type="SUPFAM" id="SSF63712">
    <property type="entry name" value="Nicotinic receptor ligand binding domain-like"/>
    <property type="match status" value="1"/>
</dbReference>
<feature type="transmembrane region" description="Helical" evidence="5">
    <location>
        <begin position="378"/>
        <end position="397"/>
    </location>
</feature>
<comment type="subcellular location">
    <subcellularLocation>
        <location evidence="1">Membrane</location>
        <topology evidence="1">Multi-pass membrane protein</topology>
    </subcellularLocation>
</comment>
<dbReference type="GO" id="GO:0016020">
    <property type="term" value="C:membrane"/>
    <property type="evidence" value="ECO:0007669"/>
    <property type="project" value="UniProtKB-SubCell"/>
</dbReference>
<dbReference type="AlphaFoldDB" id="A0AAF3JA95"/>
<dbReference type="InterPro" id="IPR006201">
    <property type="entry name" value="Neur_channel"/>
</dbReference>
<dbReference type="InterPro" id="IPR036734">
    <property type="entry name" value="Neur_chan_lig-bd_sf"/>
</dbReference>
<dbReference type="InterPro" id="IPR018000">
    <property type="entry name" value="Neurotransmitter_ion_chnl_CS"/>
</dbReference>
<keyword evidence="4 5" id="KW-0472">Membrane</keyword>
<evidence type="ECO:0000259" key="6">
    <source>
        <dbReference type="Pfam" id="PF02931"/>
    </source>
</evidence>
<dbReference type="Gene3D" id="1.20.58.390">
    <property type="entry name" value="Neurotransmitter-gated ion-channel transmembrane domain"/>
    <property type="match status" value="1"/>
</dbReference>
<dbReference type="InterPro" id="IPR036719">
    <property type="entry name" value="Neuro-gated_channel_TM_sf"/>
</dbReference>
<evidence type="ECO:0000313" key="8">
    <source>
        <dbReference type="WBParaSite" id="MBELARI_LOCUS6134"/>
    </source>
</evidence>
<sequence length="404" mass="46846">MKIFFNVDGFFFTIITIFLRVTLAGNLAKVKIREGTIEEIESAMSHFYAENHHLHHALLAEYHAHLAPIYMLDHNATKFRVPSFKIYVNLINAKLMDINEANELLSMIIDLEVRWRDIRLRWKPGNFSGIEHIVLPEAIIWTPDFVYYDQAAQAINLIPEEARYVRIYSTGEVVQPVMHLVRTSCNLNMTEFPFDIQQCSVALGTLIYAAKEISYQINVPEFNEYKKSDTFGWHGNSEWEVEKPKAERIKANNTLVKYEYINIEFTFARHPSFFMAVIIWPVFLLNSLCILGMFVDKTGDCLNKMILGLTTLMAMAVELEIIAEEMPKTEKMPLLASFVFRAINLIALASVVILFVPKIKKARKKLPDRHARKLFQPNFIFLVIFETLNGLNFWWLLSHKKPHS</sequence>
<keyword evidence="2 5" id="KW-0812">Transmembrane</keyword>
<dbReference type="GO" id="GO:0005230">
    <property type="term" value="F:extracellular ligand-gated monoatomic ion channel activity"/>
    <property type="evidence" value="ECO:0007669"/>
    <property type="project" value="InterPro"/>
</dbReference>
<dbReference type="PANTHER" id="PTHR18945">
    <property type="entry name" value="NEUROTRANSMITTER GATED ION CHANNEL"/>
    <property type="match status" value="1"/>
</dbReference>
<dbReference type="CDD" id="cd18989">
    <property type="entry name" value="LGIC_ECD_cation"/>
    <property type="match status" value="1"/>
</dbReference>
<keyword evidence="5" id="KW-0813">Transport</keyword>
<dbReference type="Proteomes" id="UP000887575">
    <property type="component" value="Unassembled WGS sequence"/>
</dbReference>
<dbReference type="WBParaSite" id="MBELARI_LOCUS6134">
    <property type="protein sequence ID" value="MBELARI_LOCUS6134"/>
    <property type="gene ID" value="MBELARI_LOCUS6134"/>
</dbReference>
<evidence type="ECO:0000256" key="2">
    <source>
        <dbReference type="ARBA" id="ARBA00022692"/>
    </source>
</evidence>
<dbReference type="GO" id="GO:0004888">
    <property type="term" value="F:transmembrane signaling receptor activity"/>
    <property type="evidence" value="ECO:0007669"/>
    <property type="project" value="InterPro"/>
</dbReference>
<keyword evidence="3 5" id="KW-1133">Transmembrane helix</keyword>
<name>A0AAF3JA95_9BILA</name>
<keyword evidence="7" id="KW-1185">Reference proteome</keyword>
<evidence type="ECO:0000256" key="4">
    <source>
        <dbReference type="ARBA" id="ARBA00023136"/>
    </source>
</evidence>
<comment type="similarity">
    <text evidence="5">Belongs to the ligand-gated ion channel (TC 1.A.9) family.</text>
</comment>
<feature type="domain" description="Neurotransmitter-gated ion-channel ligand-binding" evidence="6">
    <location>
        <begin position="53"/>
        <end position="271"/>
    </location>
</feature>
<dbReference type="SUPFAM" id="SSF90112">
    <property type="entry name" value="Neurotransmitter-gated ion-channel transmembrane pore"/>
    <property type="match status" value="1"/>
</dbReference>
<dbReference type="PROSITE" id="PS00236">
    <property type="entry name" value="NEUROTR_ION_CHANNEL"/>
    <property type="match status" value="1"/>
</dbReference>
<evidence type="ECO:0000313" key="7">
    <source>
        <dbReference type="Proteomes" id="UP000887575"/>
    </source>
</evidence>
<keyword evidence="5" id="KW-0406">Ion transport</keyword>
<reference evidence="8" key="1">
    <citation type="submission" date="2024-02" db="UniProtKB">
        <authorList>
            <consortium name="WormBaseParasite"/>
        </authorList>
    </citation>
    <scope>IDENTIFICATION</scope>
</reference>
<feature type="transmembrane region" description="Helical" evidence="5">
    <location>
        <begin position="335"/>
        <end position="357"/>
    </location>
</feature>
<evidence type="ECO:0000256" key="3">
    <source>
        <dbReference type="ARBA" id="ARBA00022989"/>
    </source>
</evidence>
<dbReference type="InterPro" id="IPR038050">
    <property type="entry name" value="Neuro_actylchol_rec"/>
</dbReference>
<dbReference type="Pfam" id="PF02931">
    <property type="entry name" value="Neur_chan_LBD"/>
    <property type="match status" value="1"/>
</dbReference>
<evidence type="ECO:0000256" key="1">
    <source>
        <dbReference type="ARBA" id="ARBA00004141"/>
    </source>
</evidence>
<feature type="transmembrane region" description="Helical" evidence="5">
    <location>
        <begin position="273"/>
        <end position="294"/>
    </location>
</feature>
<dbReference type="InterPro" id="IPR006202">
    <property type="entry name" value="Neur_chan_lig-bd"/>
</dbReference>
<feature type="transmembrane region" description="Helical" evidence="5">
    <location>
        <begin position="306"/>
        <end position="323"/>
    </location>
</feature>
<dbReference type="PRINTS" id="PR00252">
    <property type="entry name" value="NRIONCHANNEL"/>
</dbReference>
<dbReference type="Gene3D" id="2.70.170.10">
    <property type="entry name" value="Neurotransmitter-gated ion-channel ligand-binding domain"/>
    <property type="match status" value="1"/>
</dbReference>
<keyword evidence="5" id="KW-0407">Ion channel</keyword>
<accession>A0AAF3JA95</accession>
<protein>
    <submittedName>
        <fullName evidence="8">Neurotransmitter-gated ion-channel ligand-binding domain-containing protein</fullName>
    </submittedName>
</protein>